<dbReference type="Proteomes" id="UP001164557">
    <property type="component" value="Chromosome"/>
</dbReference>
<sequence>MTVLENFINHQADPKLPGFLSNSIKKGYSSFNEFVKREPELQLYESRNVYGYLRHIFIDIILKRDAHNSGIDLKVKTREIPENGYTYLVIEHKNCIITVHKTSLKNSLPAKAVNRTMRSKINNGIPNIDLQLSLFENPPLEKEQIKTGQIYLMVTYGGSHYKLEYVNLGMPNDGVTRWLDIKNITNSLTTTEDVSETEQAQINLEFQNEVKRMLEREKKNGGQI</sequence>
<dbReference type="EMBL" id="CP084389">
    <property type="protein sequence ID" value="UZX30333.1"/>
    <property type="molecule type" value="Genomic_DNA"/>
</dbReference>
<proteinExistence type="predicted"/>
<dbReference type="AlphaFoldDB" id="A0AA47B5I6"/>
<protein>
    <submittedName>
        <fullName evidence="1">Uncharacterized protein</fullName>
    </submittedName>
</protein>
<accession>A0AA47B5I6</accession>
<name>A0AA47B5I6_9LACO</name>
<evidence type="ECO:0000313" key="1">
    <source>
        <dbReference type="EMBL" id="UZX30333.1"/>
    </source>
</evidence>
<organism evidence="1 2">
    <name type="scientific">Lactobacillus helsingborgensis</name>
    <dbReference type="NCBI Taxonomy" id="1218494"/>
    <lineage>
        <taxon>Bacteria</taxon>
        <taxon>Bacillati</taxon>
        <taxon>Bacillota</taxon>
        <taxon>Bacilli</taxon>
        <taxon>Lactobacillales</taxon>
        <taxon>Lactobacillaceae</taxon>
        <taxon>Lactobacillus</taxon>
    </lineage>
</organism>
<dbReference type="RefSeq" id="WP_046327020.1">
    <property type="nucleotide sequence ID" value="NZ_CP084389.1"/>
</dbReference>
<reference evidence="1" key="1">
    <citation type="submission" date="2021-09" db="EMBL/GenBank/DDBJ databases">
        <title>Lactobacillus species from Apis mellifera, Switzerland.</title>
        <authorList>
            <person name="Pfister J."/>
            <person name="Brown A."/>
            <person name="Neumann P."/>
            <person name="Collaud A."/>
            <person name="Retschnig G."/>
            <person name="Perreten V."/>
        </authorList>
    </citation>
    <scope>NUCLEOTIDE SEQUENCE</scope>
    <source>
        <strain evidence="1">IBH002</strain>
    </source>
</reference>
<evidence type="ECO:0000313" key="2">
    <source>
        <dbReference type="Proteomes" id="UP001164557"/>
    </source>
</evidence>
<gene>
    <name evidence="1" type="ORF">LDX53_03810</name>
</gene>
<keyword evidence="2" id="KW-1185">Reference proteome</keyword>